<evidence type="ECO:0000256" key="5">
    <source>
        <dbReference type="SAM" id="MobiDB-lite"/>
    </source>
</evidence>
<dbReference type="SUPFAM" id="SSF55486">
    <property type="entry name" value="Metalloproteases ('zincins'), catalytic domain"/>
    <property type="match status" value="1"/>
</dbReference>
<sequence>MQDMRQGFLVRVPGRHRAVGPAGSFWSRAGLPLRQGAAVLALVAVAVSVWLWEVRPFDSRHGLGVDAPSAGIGAAHAPLGAPPSMPGGHGGYTFMRMQGNGADPVAYDPCRPIHFTTSTVGLPPGGDALVREAVATMSQASGLQFVDDGLTDEPPVPERDPYQPDRYGDRWAPVYIAFATPGQIPRLAGSTVGLGGSTPRAADDGVLVYVTGSVWLDAAAMDDLLAAGRRDSARAVVEHEIGHVLGLDHVSDATQLMSETGGTGAGPSDGDRRGLAVLGRGVCRPDL</sequence>
<evidence type="ECO:0000313" key="8">
    <source>
        <dbReference type="Proteomes" id="UP001501468"/>
    </source>
</evidence>
<keyword evidence="4" id="KW-0862">Zinc</keyword>
<dbReference type="Proteomes" id="UP001501468">
    <property type="component" value="Unassembled WGS sequence"/>
</dbReference>
<gene>
    <name evidence="7" type="ORF">GCM10022399_11400</name>
</gene>
<dbReference type="Pfam" id="PF00413">
    <property type="entry name" value="Peptidase_M10"/>
    <property type="match status" value="1"/>
</dbReference>
<comment type="caution">
    <text evidence="7">The sequence shown here is derived from an EMBL/GenBank/DDBJ whole genome shotgun (WGS) entry which is preliminary data.</text>
</comment>
<dbReference type="Gene3D" id="3.40.390.10">
    <property type="entry name" value="Collagenase (Catalytic Domain)"/>
    <property type="match status" value="1"/>
</dbReference>
<organism evidence="7 8">
    <name type="scientific">Terrabacter ginsenosidimutans</name>
    <dbReference type="NCBI Taxonomy" id="490575"/>
    <lineage>
        <taxon>Bacteria</taxon>
        <taxon>Bacillati</taxon>
        <taxon>Actinomycetota</taxon>
        <taxon>Actinomycetes</taxon>
        <taxon>Micrococcales</taxon>
        <taxon>Intrasporangiaceae</taxon>
        <taxon>Terrabacter</taxon>
    </lineage>
</organism>
<dbReference type="EMBL" id="BAABDC010000001">
    <property type="protein sequence ID" value="GAA3696664.1"/>
    <property type="molecule type" value="Genomic_DNA"/>
</dbReference>
<feature type="region of interest" description="Disordered" evidence="5">
    <location>
        <begin position="146"/>
        <end position="165"/>
    </location>
</feature>
<reference evidence="8" key="1">
    <citation type="journal article" date="2019" name="Int. J. Syst. Evol. Microbiol.">
        <title>The Global Catalogue of Microorganisms (GCM) 10K type strain sequencing project: providing services to taxonomists for standard genome sequencing and annotation.</title>
        <authorList>
            <consortium name="The Broad Institute Genomics Platform"/>
            <consortium name="The Broad Institute Genome Sequencing Center for Infectious Disease"/>
            <person name="Wu L."/>
            <person name="Ma J."/>
        </authorList>
    </citation>
    <scope>NUCLEOTIDE SEQUENCE [LARGE SCALE GENOMIC DNA]</scope>
    <source>
        <strain evidence="8">JCM 17125</strain>
    </source>
</reference>
<proteinExistence type="predicted"/>
<feature type="domain" description="Peptidase M10 metallopeptidase" evidence="6">
    <location>
        <begin position="232"/>
        <end position="260"/>
    </location>
</feature>
<protein>
    <recommendedName>
        <fullName evidence="6">Peptidase M10 metallopeptidase domain-containing protein</fullName>
    </recommendedName>
</protein>
<name>A0ABP7CUQ2_9MICO</name>
<evidence type="ECO:0000256" key="3">
    <source>
        <dbReference type="ARBA" id="ARBA00022801"/>
    </source>
</evidence>
<evidence type="ECO:0000259" key="6">
    <source>
        <dbReference type="Pfam" id="PF00413"/>
    </source>
</evidence>
<evidence type="ECO:0000256" key="2">
    <source>
        <dbReference type="ARBA" id="ARBA00022723"/>
    </source>
</evidence>
<evidence type="ECO:0000256" key="1">
    <source>
        <dbReference type="ARBA" id="ARBA00022670"/>
    </source>
</evidence>
<evidence type="ECO:0000313" key="7">
    <source>
        <dbReference type="EMBL" id="GAA3696664.1"/>
    </source>
</evidence>
<dbReference type="InterPro" id="IPR001818">
    <property type="entry name" value="Pept_M10_metallopeptidase"/>
</dbReference>
<keyword evidence="2" id="KW-0479">Metal-binding</keyword>
<accession>A0ABP7CUQ2</accession>
<feature type="compositionally biased region" description="Basic and acidic residues" evidence="5">
    <location>
        <begin position="156"/>
        <end position="165"/>
    </location>
</feature>
<dbReference type="InterPro" id="IPR024079">
    <property type="entry name" value="MetalloPept_cat_dom_sf"/>
</dbReference>
<keyword evidence="3" id="KW-0378">Hydrolase</keyword>
<evidence type="ECO:0000256" key="4">
    <source>
        <dbReference type="ARBA" id="ARBA00022833"/>
    </source>
</evidence>
<keyword evidence="8" id="KW-1185">Reference proteome</keyword>
<keyword evidence="1" id="KW-0645">Protease</keyword>